<comment type="caution">
    <text evidence="1">The sequence shown here is derived from an EMBL/GenBank/DDBJ whole genome shotgun (WGS) entry which is preliminary data.</text>
</comment>
<evidence type="ECO:0000313" key="2">
    <source>
        <dbReference type="Proteomes" id="UP001057402"/>
    </source>
</evidence>
<reference evidence="2" key="1">
    <citation type="journal article" date="2023" name="Front. Plant Sci.">
        <title>Chromosomal-level genome assembly of Melastoma candidum provides insights into trichome evolution.</title>
        <authorList>
            <person name="Zhong Y."/>
            <person name="Wu W."/>
            <person name="Sun C."/>
            <person name="Zou P."/>
            <person name="Liu Y."/>
            <person name="Dai S."/>
            <person name="Zhou R."/>
        </authorList>
    </citation>
    <scope>NUCLEOTIDE SEQUENCE [LARGE SCALE GENOMIC DNA]</scope>
</reference>
<accession>A0ACB9QJ34</accession>
<protein>
    <submittedName>
        <fullName evidence="1">Uncharacterized protein</fullName>
    </submittedName>
</protein>
<organism evidence="1 2">
    <name type="scientific">Melastoma candidum</name>
    <dbReference type="NCBI Taxonomy" id="119954"/>
    <lineage>
        <taxon>Eukaryota</taxon>
        <taxon>Viridiplantae</taxon>
        <taxon>Streptophyta</taxon>
        <taxon>Embryophyta</taxon>
        <taxon>Tracheophyta</taxon>
        <taxon>Spermatophyta</taxon>
        <taxon>Magnoliopsida</taxon>
        <taxon>eudicotyledons</taxon>
        <taxon>Gunneridae</taxon>
        <taxon>Pentapetalae</taxon>
        <taxon>rosids</taxon>
        <taxon>malvids</taxon>
        <taxon>Myrtales</taxon>
        <taxon>Melastomataceae</taxon>
        <taxon>Melastomatoideae</taxon>
        <taxon>Melastomateae</taxon>
        <taxon>Melastoma</taxon>
    </lineage>
</organism>
<sequence>MTPAKGGEPVEIVAEQNPVQGKSSPSRARGGEREGRGGSSPRDEKTPPVVETGNHVRHFSNFPPVNPNMIGGGADHCRPSTDMRVGEHVQDHGSASPLHEKTNVAAVPNPKGQGGGAAVPKFGDWDMKARAGAGDGGYTVIFNQARAEKHKSSSPATDLASASMHLDSRHTRSPGPANRRRGCCMPW</sequence>
<name>A0ACB9QJ34_9MYRT</name>
<proteinExistence type="predicted"/>
<keyword evidence="2" id="KW-1185">Reference proteome</keyword>
<dbReference type="Proteomes" id="UP001057402">
    <property type="component" value="Chromosome 6"/>
</dbReference>
<evidence type="ECO:0000313" key="1">
    <source>
        <dbReference type="EMBL" id="KAI4365497.1"/>
    </source>
</evidence>
<gene>
    <name evidence="1" type="ORF">MLD38_021477</name>
</gene>
<dbReference type="EMBL" id="CM042885">
    <property type="protein sequence ID" value="KAI4365497.1"/>
    <property type="molecule type" value="Genomic_DNA"/>
</dbReference>